<dbReference type="OrthoDB" id="3362494at2759"/>
<feature type="region of interest" description="Disordered" evidence="1">
    <location>
        <begin position="72"/>
        <end position="301"/>
    </location>
</feature>
<feature type="compositionally biased region" description="Polar residues" evidence="1">
    <location>
        <begin position="101"/>
        <end position="148"/>
    </location>
</feature>
<evidence type="ECO:0000313" key="3">
    <source>
        <dbReference type="Proteomes" id="UP000292702"/>
    </source>
</evidence>
<organism evidence="2 3">
    <name type="scientific">Steccherinum ochraceum</name>
    <dbReference type="NCBI Taxonomy" id="92696"/>
    <lineage>
        <taxon>Eukaryota</taxon>
        <taxon>Fungi</taxon>
        <taxon>Dikarya</taxon>
        <taxon>Basidiomycota</taxon>
        <taxon>Agaricomycotina</taxon>
        <taxon>Agaricomycetes</taxon>
        <taxon>Polyporales</taxon>
        <taxon>Steccherinaceae</taxon>
        <taxon>Steccherinum</taxon>
    </lineage>
</organism>
<feature type="compositionally biased region" description="Basic and acidic residues" evidence="1">
    <location>
        <begin position="228"/>
        <end position="237"/>
    </location>
</feature>
<evidence type="ECO:0000313" key="2">
    <source>
        <dbReference type="EMBL" id="TCD60448.1"/>
    </source>
</evidence>
<feature type="region of interest" description="Disordered" evidence="1">
    <location>
        <begin position="535"/>
        <end position="775"/>
    </location>
</feature>
<feature type="compositionally biased region" description="Basic and acidic residues" evidence="1">
    <location>
        <begin position="765"/>
        <end position="775"/>
    </location>
</feature>
<protein>
    <submittedName>
        <fullName evidence="2">Uncharacterized protein</fullName>
    </submittedName>
</protein>
<reference evidence="2 3" key="1">
    <citation type="submission" date="2018-11" db="EMBL/GenBank/DDBJ databases">
        <title>Genome assembly of Steccherinum ochraceum LE-BIN_3174, the white-rot fungus of the Steccherinaceae family (The Residual Polyporoid clade, Polyporales, Basidiomycota).</title>
        <authorList>
            <person name="Fedorova T.V."/>
            <person name="Glazunova O.A."/>
            <person name="Landesman E.O."/>
            <person name="Moiseenko K.V."/>
            <person name="Psurtseva N.V."/>
            <person name="Savinova O.S."/>
            <person name="Shakhova N.V."/>
            <person name="Tyazhelova T.V."/>
            <person name="Vasina D.V."/>
        </authorList>
    </citation>
    <scope>NUCLEOTIDE SEQUENCE [LARGE SCALE GENOMIC DNA]</scope>
    <source>
        <strain evidence="2 3">LE-BIN_3174</strain>
    </source>
</reference>
<keyword evidence="3" id="KW-1185">Reference proteome</keyword>
<evidence type="ECO:0000256" key="1">
    <source>
        <dbReference type="SAM" id="MobiDB-lite"/>
    </source>
</evidence>
<proteinExistence type="predicted"/>
<dbReference type="AlphaFoldDB" id="A0A4R0RA62"/>
<comment type="caution">
    <text evidence="2">The sequence shown here is derived from an EMBL/GenBank/DDBJ whole genome shotgun (WGS) entry which is preliminary data.</text>
</comment>
<feature type="region of interest" description="Disordered" evidence="1">
    <location>
        <begin position="389"/>
        <end position="412"/>
    </location>
</feature>
<feature type="compositionally biased region" description="Acidic residues" evidence="1">
    <location>
        <begin position="642"/>
        <end position="651"/>
    </location>
</feature>
<gene>
    <name evidence="2" type="ORF">EIP91_010055</name>
</gene>
<accession>A0A4R0RA62</accession>
<feature type="compositionally biased region" description="Low complexity" evidence="1">
    <location>
        <begin position="81"/>
        <end position="100"/>
    </location>
</feature>
<feature type="compositionally biased region" description="Basic and acidic residues" evidence="1">
    <location>
        <begin position="666"/>
        <end position="679"/>
    </location>
</feature>
<name>A0A4R0RA62_9APHY</name>
<feature type="compositionally biased region" description="Polar residues" evidence="1">
    <location>
        <begin position="203"/>
        <end position="214"/>
    </location>
</feature>
<feature type="non-terminal residue" evidence="2">
    <location>
        <position position="1"/>
    </location>
</feature>
<dbReference type="EMBL" id="RWJN01000595">
    <property type="protein sequence ID" value="TCD60448.1"/>
    <property type="molecule type" value="Genomic_DNA"/>
</dbReference>
<sequence>TAKTQTTQINVVKLDEAFIDFWSDAYADIAMTSNWPTFVLCQLKANAPVTAATPEGRPITWLIIEHAFTYPPPPPPPPVSEPTSPTSPTAPKRASSPRPSIQSNLSSRKSSTFSARTRFNFFGTSSNGEKQTAPSSGTSKTGFSLKNPSSRKRGAKAPRVGEMGEVLAEVEESPKAPESENALGLAGADVTKKAEELALTPEASVSSETPSQDVPTPVAEPKTVLATVHEDEQKEETTSAEGAAVSQSDVTVPTEPSVKADEQAVPGPTETDHATAPGVETIVPSAESTPPGLSPVPVVDTVPVPAPEAPAPVAVEPVVLDEDRQDRPAVVHPEAAPGLPQADSSEVTITDDAEVLPPAPEPIVLSGGTPGPAVALSTSEPAALAEAAVSQAQDGHSVEPAQEAILESSTARVPADEPIEVVSNAVKQEMPETSPLPESSVTDAVVDQVEVPPPTTSTPTAPEIPVEAPMAIEETVKGEDLAVAEAAESEHISDPAPDPVAVLAPEESVEEQHDASADILDPTQGQSVVAAEDDAPAVASLDSEPVVDEKPTLSENVEPIQVAVVDEAIPSEDAATELSPRADAADRAPLSESAEANLERAAVSSPTKDDHAPVAPVVLEESAAPVEAGSHGQDEAPAPEPTGEEADEEVAADTTAAENEPALIAEADHAAVAEQREPIIEDVAPPPTTEDPETSSATDPAEVTPGAKLSSDRSEDTDTPAAQSIDAAPEEVDHSAPAVIASVEDAKNSSADEDAEAAPPVPEPAADKKEEEGEP</sequence>
<dbReference type="Proteomes" id="UP000292702">
    <property type="component" value="Unassembled WGS sequence"/>
</dbReference>
<dbReference type="STRING" id="92696.A0A4R0RA62"/>